<name>A0A1H7CQW5_9FIRM</name>
<feature type="active site" description="Tele-phosphohistidine intermediate" evidence="5">
    <location>
        <position position="77"/>
    </location>
</feature>
<dbReference type="PIRSF" id="PIRSF000699">
    <property type="entry name" value="PTS_IILac_III"/>
    <property type="match status" value="1"/>
</dbReference>
<dbReference type="SUPFAM" id="SSF46973">
    <property type="entry name" value="Enzyme IIa from lactose specific PTS, IIa-lac"/>
    <property type="match status" value="1"/>
</dbReference>
<evidence type="ECO:0000313" key="9">
    <source>
        <dbReference type="Proteomes" id="UP000199662"/>
    </source>
</evidence>
<dbReference type="InterPro" id="IPR036542">
    <property type="entry name" value="PTS_IIA_lac/cel_sf"/>
</dbReference>
<keyword evidence="1" id="KW-0813">Transport</keyword>
<keyword evidence="6" id="KW-0479">Metal-binding</keyword>
<keyword evidence="2" id="KW-0762">Sugar transport</keyword>
<comment type="cofactor">
    <cofactor evidence="6">
        <name>Mg(2+)</name>
        <dbReference type="ChEBI" id="CHEBI:18420"/>
    </cofactor>
    <text evidence="6">Binds 1 Mg(2+) ion per trimer.</text>
</comment>
<evidence type="ECO:0000313" key="8">
    <source>
        <dbReference type="EMBL" id="SEJ89120.1"/>
    </source>
</evidence>
<dbReference type="PROSITE" id="PS51095">
    <property type="entry name" value="PTS_EIIA_TYPE_3"/>
    <property type="match status" value="1"/>
</dbReference>
<dbReference type="RefSeq" id="WP_019554774.1">
    <property type="nucleotide sequence ID" value="NZ_FNZK01000022.1"/>
</dbReference>
<accession>A0A1H7CQW5</accession>
<dbReference type="STRING" id="84035.SAMN05660742_12222"/>
<protein>
    <submittedName>
        <fullName evidence="8">PTS system, cellobiose-specific IIA component</fullName>
    </submittedName>
</protein>
<dbReference type="GO" id="GO:0016740">
    <property type="term" value="F:transferase activity"/>
    <property type="evidence" value="ECO:0007669"/>
    <property type="project" value="UniProtKB-KW"/>
</dbReference>
<keyword evidence="6" id="KW-0460">Magnesium</keyword>
<proteinExistence type="predicted"/>
<evidence type="ECO:0000256" key="2">
    <source>
        <dbReference type="ARBA" id="ARBA00022597"/>
    </source>
</evidence>
<evidence type="ECO:0000256" key="3">
    <source>
        <dbReference type="ARBA" id="ARBA00022679"/>
    </source>
</evidence>
<gene>
    <name evidence="8" type="ORF">SAMN05660742_12222</name>
</gene>
<dbReference type="InterPro" id="IPR003188">
    <property type="entry name" value="PTS_IIA_lac/cel"/>
</dbReference>
<feature type="modified residue" description="Phosphohistidine; by HPr" evidence="7">
    <location>
        <position position="77"/>
    </location>
</feature>
<feature type="binding site" evidence="6">
    <location>
        <position position="80"/>
    </location>
    <ligand>
        <name>Mg(2+)</name>
        <dbReference type="ChEBI" id="CHEBI:18420"/>
        <note>ligand shared between all trimeric partners</note>
    </ligand>
</feature>
<evidence type="ECO:0000256" key="1">
    <source>
        <dbReference type="ARBA" id="ARBA00022448"/>
    </source>
</evidence>
<evidence type="ECO:0000256" key="5">
    <source>
        <dbReference type="PIRSR" id="PIRSR000699-1"/>
    </source>
</evidence>
<dbReference type="PANTHER" id="PTHR34382:SF7">
    <property type="entry name" value="PTS SYSTEM N,N'-DIACETYLCHITOBIOSE-SPECIFIC EIIA COMPONENT"/>
    <property type="match status" value="1"/>
</dbReference>
<sequence length="117" mass="13067">MEEENYTVAFQLITSAGTARSSALMAIEAAREFDFVGAENNMKEASEAICEAHRIQTEMLQQEAAGKPIVLNIILVHAQDHLTMAIETTKNAEEFIHIYKMLKKVTDKLGIENIVED</sequence>
<evidence type="ECO:0000256" key="6">
    <source>
        <dbReference type="PIRSR" id="PIRSR000699-2"/>
    </source>
</evidence>
<dbReference type="EMBL" id="FNZK01000022">
    <property type="protein sequence ID" value="SEJ89120.1"/>
    <property type="molecule type" value="Genomic_DNA"/>
</dbReference>
<organism evidence="8 9">
    <name type="scientific">Propionispira arboris</name>
    <dbReference type="NCBI Taxonomy" id="84035"/>
    <lineage>
        <taxon>Bacteria</taxon>
        <taxon>Bacillati</taxon>
        <taxon>Bacillota</taxon>
        <taxon>Negativicutes</taxon>
        <taxon>Selenomonadales</taxon>
        <taxon>Selenomonadaceae</taxon>
        <taxon>Propionispira</taxon>
    </lineage>
</organism>
<keyword evidence="3" id="KW-0808">Transferase</keyword>
<dbReference type="Pfam" id="PF02255">
    <property type="entry name" value="PTS_IIA"/>
    <property type="match status" value="1"/>
</dbReference>
<evidence type="ECO:0000256" key="4">
    <source>
        <dbReference type="ARBA" id="ARBA00022683"/>
    </source>
</evidence>
<dbReference type="GO" id="GO:0046872">
    <property type="term" value="F:metal ion binding"/>
    <property type="evidence" value="ECO:0007669"/>
    <property type="project" value="UniProtKB-KW"/>
</dbReference>
<dbReference type="AlphaFoldDB" id="A0A1H7CQW5"/>
<dbReference type="PANTHER" id="PTHR34382">
    <property type="entry name" value="PTS SYSTEM N,N'-DIACETYLCHITOBIOSE-SPECIFIC EIIA COMPONENT"/>
    <property type="match status" value="1"/>
</dbReference>
<reference evidence="9" key="1">
    <citation type="submission" date="2016-10" db="EMBL/GenBank/DDBJ databases">
        <authorList>
            <person name="Varghese N."/>
            <person name="Submissions S."/>
        </authorList>
    </citation>
    <scope>NUCLEOTIDE SEQUENCE [LARGE SCALE GENOMIC DNA]</scope>
    <source>
        <strain evidence="9">DSM 2179</strain>
    </source>
</reference>
<dbReference type="GO" id="GO:0009401">
    <property type="term" value="P:phosphoenolpyruvate-dependent sugar phosphotransferase system"/>
    <property type="evidence" value="ECO:0007669"/>
    <property type="project" value="UniProtKB-KW"/>
</dbReference>
<keyword evidence="9" id="KW-1185">Reference proteome</keyword>
<dbReference type="Gene3D" id="1.20.58.80">
    <property type="entry name" value="Phosphotransferase system, lactose/cellobiose-type IIA subunit"/>
    <property type="match status" value="1"/>
</dbReference>
<evidence type="ECO:0000256" key="7">
    <source>
        <dbReference type="PROSITE-ProRule" id="PRU00418"/>
    </source>
</evidence>
<dbReference type="Proteomes" id="UP000199662">
    <property type="component" value="Unassembled WGS sequence"/>
</dbReference>
<keyword evidence="4" id="KW-0598">Phosphotransferase system</keyword>